<dbReference type="PANTHER" id="PTHR24211">
    <property type="entry name" value="LIM DOMAIN-CONTAINING PROTEIN"/>
    <property type="match status" value="1"/>
</dbReference>
<proteinExistence type="predicted"/>
<dbReference type="PROSITE" id="PS51303">
    <property type="entry name" value="PET"/>
    <property type="match status" value="1"/>
</dbReference>
<keyword evidence="9" id="KW-1185">Reference proteome</keyword>
<dbReference type="Gene3D" id="2.10.110.10">
    <property type="entry name" value="Cysteine Rich Protein"/>
    <property type="match status" value="1"/>
</dbReference>
<keyword evidence="3 5" id="KW-0862">Zinc</keyword>
<evidence type="ECO:0000259" key="7">
    <source>
        <dbReference type="PROSITE" id="PS51303"/>
    </source>
</evidence>
<gene>
    <name evidence="8" type="ORF">LARSCL_LOCUS1603</name>
</gene>
<keyword evidence="4 5" id="KW-0440">LIM domain</keyword>
<dbReference type="CDD" id="cd09830">
    <property type="entry name" value="PET_LIMPETin_LIM-9"/>
    <property type="match status" value="1"/>
</dbReference>
<evidence type="ECO:0000256" key="3">
    <source>
        <dbReference type="ARBA" id="ARBA00022833"/>
    </source>
</evidence>
<evidence type="ECO:0000313" key="9">
    <source>
        <dbReference type="Proteomes" id="UP001497382"/>
    </source>
</evidence>
<dbReference type="PROSITE" id="PS00478">
    <property type="entry name" value="LIM_DOMAIN_1"/>
    <property type="match status" value="1"/>
</dbReference>
<keyword evidence="1 5" id="KW-0479">Metal-binding</keyword>
<dbReference type="PROSITE" id="PS50023">
    <property type="entry name" value="LIM_DOMAIN_2"/>
    <property type="match status" value="1"/>
</dbReference>
<reference evidence="8 9" key="1">
    <citation type="submission" date="2024-04" db="EMBL/GenBank/DDBJ databases">
        <authorList>
            <person name="Rising A."/>
            <person name="Reimegard J."/>
            <person name="Sonavane S."/>
            <person name="Akerstrom W."/>
            <person name="Nylinder S."/>
            <person name="Hedman E."/>
            <person name="Kallberg Y."/>
        </authorList>
    </citation>
    <scope>NUCLEOTIDE SEQUENCE [LARGE SCALE GENOMIC DNA]</scope>
</reference>
<organism evidence="8 9">
    <name type="scientific">Larinioides sclopetarius</name>
    <dbReference type="NCBI Taxonomy" id="280406"/>
    <lineage>
        <taxon>Eukaryota</taxon>
        <taxon>Metazoa</taxon>
        <taxon>Ecdysozoa</taxon>
        <taxon>Arthropoda</taxon>
        <taxon>Chelicerata</taxon>
        <taxon>Arachnida</taxon>
        <taxon>Araneae</taxon>
        <taxon>Araneomorphae</taxon>
        <taxon>Entelegynae</taxon>
        <taxon>Araneoidea</taxon>
        <taxon>Araneidae</taxon>
        <taxon>Larinioides</taxon>
    </lineage>
</organism>
<evidence type="ECO:0000256" key="2">
    <source>
        <dbReference type="ARBA" id="ARBA00022737"/>
    </source>
</evidence>
<dbReference type="SUPFAM" id="SSF57716">
    <property type="entry name" value="Glucocorticoid receptor-like (DNA-binding domain)"/>
    <property type="match status" value="1"/>
</dbReference>
<feature type="domain" description="LIM zinc-binding" evidence="6">
    <location>
        <begin position="200"/>
        <end position="265"/>
    </location>
</feature>
<evidence type="ECO:0000313" key="8">
    <source>
        <dbReference type="EMBL" id="CAL1263653.1"/>
    </source>
</evidence>
<comment type="caution">
    <text evidence="8">The sequence shown here is derived from an EMBL/GenBank/DDBJ whole genome shotgun (WGS) entry which is preliminary data.</text>
</comment>
<sequence>MAAAGTTRQCCQNSCRDQAVKKQTVSCEDDDCVCHQGKTPLRIWNFAPHKGMSFLFKSTANMLIRKPCKNCKVQNHTVVEENLLQIQNRLGISPDSQCPCKENLKEPHKVYAWTPPGLPADKIDEYFAQLPNNKVPRWKSPGEQYREKQLVLQLPKQDLALAYCRYLDKMHHKSFEDFVNMRNELALDIAYVREYLDKPKECAKCRGTMLKGDVAVIAPKFGESICWHPACFVCSTCDELLVDLTHCVKDRKLYCERHFAEQIKPRCSACDESIDLGYQCSSP</sequence>
<accession>A0AAV1YXA2</accession>
<dbReference type="EMBL" id="CAXIEN010000009">
    <property type="protein sequence ID" value="CAL1263653.1"/>
    <property type="molecule type" value="Genomic_DNA"/>
</dbReference>
<evidence type="ECO:0000256" key="4">
    <source>
        <dbReference type="ARBA" id="ARBA00023038"/>
    </source>
</evidence>
<dbReference type="AlphaFoldDB" id="A0AAV1YXA2"/>
<dbReference type="Pfam" id="PF00412">
    <property type="entry name" value="LIM"/>
    <property type="match status" value="1"/>
</dbReference>
<evidence type="ECO:0000256" key="1">
    <source>
        <dbReference type="ARBA" id="ARBA00022723"/>
    </source>
</evidence>
<evidence type="ECO:0000259" key="6">
    <source>
        <dbReference type="PROSITE" id="PS50023"/>
    </source>
</evidence>
<dbReference type="Pfam" id="PF06297">
    <property type="entry name" value="PET"/>
    <property type="match status" value="1"/>
</dbReference>
<name>A0AAV1YXA2_9ARAC</name>
<dbReference type="GO" id="GO:0008270">
    <property type="term" value="F:zinc ion binding"/>
    <property type="evidence" value="ECO:0007669"/>
    <property type="project" value="InterPro"/>
</dbReference>
<dbReference type="PANTHER" id="PTHR24211:SF37">
    <property type="entry name" value="PROTEIN ESPINAS-LIKE PROTEIN"/>
    <property type="match status" value="1"/>
</dbReference>
<dbReference type="Proteomes" id="UP001497382">
    <property type="component" value="Unassembled WGS sequence"/>
</dbReference>
<feature type="domain" description="PET" evidence="7">
    <location>
        <begin position="92"/>
        <end position="203"/>
    </location>
</feature>
<protein>
    <submittedName>
        <fullName evidence="8">Uncharacterized protein</fullName>
    </submittedName>
</protein>
<keyword evidence="2" id="KW-0677">Repeat</keyword>
<dbReference type="InterPro" id="IPR001781">
    <property type="entry name" value="Znf_LIM"/>
</dbReference>
<evidence type="ECO:0000256" key="5">
    <source>
        <dbReference type="PROSITE-ProRule" id="PRU00125"/>
    </source>
</evidence>
<dbReference type="InterPro" id="IPR047120">
    <property type="entry name" value="Pk/Esn/Tes"/>
</dbReference>
<dbReference type="SMART" id="SM00132">
    <property type="entry name" value="LIM"/>
    <property type="match status" value="1"/>
</dbReference>
<dbReference type="InterPro" id="IPR010442">
    <property type="entry name" value="PET_domain"/>
</dbReference>